<accession>A0ABU8VWI9</accession>
<sequence>MKQQQVISSAVLAALLAVTGTALAQRPDPVSPSAHVSETVPASREAVRAEARIHNRTPANSLSPGGEASTTVNSQPNMMPTPISDTTRAEVRQQTYKERPHFRGGEKGERPDVPTNPAHETGTPK</sequence>
<dbReference type="GO" id="GO:0004674">
    <property type="term" value="F:protein serine/threonine kinase activity"/>
    <property type="evidence" value="ECO:0007669"/>
    <property type="project" value="UniProtKB-KW"/>
</dbReference>
<keyword evidence="3" id="KW-0808">Transferase</keyword>
<name>A0ABU8VWI9_9BURK</name>
<feature type="compositionally biased region" description="Basic and acidic residues" evidence="1">
    <location>
        <begin position="87"/>
        <end position="112"/>
    </location>
</feature>
<keyword evidence="3" id="KW-0418">Kinase</keyword>
<protein>
    <submittedName>
        <fullName evidence="3">Serine/threonine protein kinase</fullName>
    </submittedName>
</protein>
<feature type="compositionally biased region" description="Polar residues" evidence="1">
    <location>
        <begin position="57"/>
        <end position="86"/>
    </location>
</feature>
<evidence type="ECO:0000256" key="2">
    <source>
        <dbReference type="SAM" id="SignalP"/>
    </source>
</evidence>
<comment type="caution">
    <text evidence="3">The sequence shown here is derived from an EMBL/GenBank/DDBJ whole genome shotgun (WGS) entry which is preliminary data.</text>
</comment>
<keyword evidence="4" id="KW-1185">Reference proteome</keyword>
<dbReference type="EMBL" id="JBBKZV010000003">
    <property type="protein sequence ID" value="MEJ8821953.1"/>
    <property type="molecule type" value="Genomic_DNA"/>
</dbReference>
<dbReference type="Proteomes" id="UP001363010">
    <property type="component" value="Unassembled WGS sequence"/>
</dbReference>
<evidence type="ECO:0000313" key="3">
    <source>
        <dbReference type="EMBL" id="MEJ8821953.1"/>
    </source>
</evidence>
<feature type="region of interest" description="Disordered" evidence="1">
    <location>
        <begin position="25"/>
        <end position="125"/>
    </location>
</feature>
<feature type="signal peptide" evidence="2">
    <location>
        <begin position="1"/>
        <end position="24"/>
    </location>
</feature>
<reference evidence="3 4" key="1">
    <citation type="submission" date="2024-03" db="EMBL/GenBank/DDBJ databases">
        <title>Novel species of the genus Variovorax.</title>
        <authorList>
            <person name="Liu Q."/>
            <person name="Xin Y.-H."/>
        </authorList>
    </citation>
    <scope>NUCLEOTIDE SEQUENCE [LARGE SCALE GENOMIC DNA]</scope>
    <source>
        <strain evidence="3 4">KACC 18501</strain>
    </source>
</reference>
<gene>
    <name evidence="3" type="ORF">WKW80_07870</name>
</gene>
<dbReference type="RefSeq" id="WP_340362999.1">
    <property type="nucleotide sequence ID" value="NZ_JBBKZV010000003.1"/>
</dbReference>
<evidence type="ECO:0000313" key="4">
    <source>
        <dbReference type="Proteomes" id="UP001363010"/>
    </source>
</evidence>
<keyword evidence="2" id="KW-0732">Signal</keyword>
<proteinExistence type="predicted"/>
<organism evidence="3 4">
    <name type="scientific">Variovorax humicola</name>
    <dbReference type="NCBI Taxonomy" id="1769758"/>
    <lineage>
        <taxon>Bacteria</taxon>
        <taxon>Pseudomonadati</taxon>
        <taxon>Pseudomonadota</taxon>
        <taxon>Betaproteobacteria</taxon>
        <taxon>Burkholderiales</taxon>
        <taxon>Comamonadaceae</taxon>
        <taxon>Variovorax</taxon>
    </lineage>
</organism>
<keyword evidence="3" id="KW-0723">Serine/threonine-protein kinase</keyword>
<feature type="chain" id="PRO_5045963035" evidence="2">
    <location>
        <begin position="25"/>
        <end position="125"/>
    </location>
</feature>
<evidence type="ECO:0000256" key="1">
    <source>
        <dbReference type="SAM" id="MobiDB-lite"/>
    </source>
</evidence>